<keyword evidence="1" id="KW-0812">Transmembrane</keyword>
<name>A0AAE1DA06_9GAST</name>
<dbReference type="Pfam" id="PF00059">
    <property type="entry name" value="Lectin_C"/>
    <property type="match status" value="1"/>
</dbReference>
<dbReference type="AlphaFoldDB" id="A0AAE1DA06"/>
<dbReference type="InterPro" id="IPR016187">
    <property type="entry name" value="CTDL_fold"/>
</dbReference>
<reference evidence="4" key="1">
    <citation type="journal article" date="2023" name="G3 (Bethesda)">
        <title>A reference genome for the long-term kleptoplast-retaining sea slug Elysia crispata morphotype clarki.</title>
        <authorList>
            <person name="Eastman K.E."/>
            <person name="Pendleton A.L."/>
            <person name="Shaikh M.A."/>
            <person name="Suttiyut T."/>
            <person name="Ogas R."/>
            <person name="Tomko P."/>
            <person name="Gavelis G."/>
            <person name="Widhalm J.R."/>
            <person name="Wisecaver J.H."/>
        </authorList>
    </citation>
    <scope>NUCLEOTIDE SEQUENCE</scope>
    <source>
        <strain evidence="4">ECLA1</strain>
    </source>
</reference>
<feature type="signal peptide" evidence="2">
    <location>
        <begin position="1"/>
        <end position="21"/>
    </location>
</feature>
<dbReference type="InterPro" id="IPR016186">
    <property type="entry name" value="C-type_lectin-like/link_sf"/>
</dbReference>
<evidence type="ECO:0000256" key="2">
    <source>
        <dbReference type="SAM" id="SignalP"/>
    </source>
</evidence>
<dbReference type="PANTHER" id="PTHR22803">
    <property type="entry name" value="MANNOSE, PHOSPHOLIPASE, LECTIN RECEPTOR RELATED"/>
    <property type="match status" value="1"/>
</dbReference>
<keyword evidence="1" id="KW-0472">Membrane</keyword>
<feature type="domain" description="C-type lectin" evidence="3">
    <location>
        <begin position="21"/>
        <end position="134"/>
    </location>
</feature>
<proteinExistence type="predicted"/>
<dbReference type="InterPro" id="IPR050111">
    <property type="entry name" value="C-type_lectin/snaclec_domain"/>
</dbReference>
<protein>
    <recommendedName>
        <fullName evidence="3">C-type lectin domain-containing protein</fullName>
    </recommendedName>
</protein>
<keyword evidence="1" id="KW-1133">Transmembrane helix</keyword>
<dbReference type="Gene3D" id="3.10.100.10">
    <property type="entry name" value="Mannose-Binding Protein A, subunit A"/>
    <property type="match status" value="1"/>
</dbReference>
<dbReference type="PROSITE" id="PS50041">
    <property type="entry name" value="C_TYPE_LECTIN_2"/>
    <property type="match status" value="1"/>
</dbReference>
<dbReference type="EMBL" id="JAWDGP010004813">
    <property type="protein sequence ID" value="KAK3761878.1"/>
    <property type="molecule type" value="Genomic_DNA"/>
</dbReference>
<dbReference type="CDD" id="cd00037">
    <property type="entry name" value="CLECT"/>
    <property type="match status" value="1"/>
</dbReference>
<evidence type="ECO:0000313" key="5">
    <source>
        <dbReference type="Proteomes" id="UP001283361"/>
    </source>
</evidence>
<dbReference type="SMART" id="SM00034">
    <property type="entry name" value="CLECT"/>
    <property type="match status" value="1"/>
</dbReference>
<keyword evidence="5" id="KW-1185">Reference proteome</keyword>
<dbReference type="SUPFAM" id="SSF56436">
    <property type="entry name" value="C-type lectin-like"/>
    <property type="match status" value="1"/>
</dbReference>
<keyword evidence="2" id="KW-0732">Signal</keyword>
<dbReference type="InterPro" id="IPR001304">
    <property type="entry name" value="C-type_lectin-like"/>
</dbReference>
<gene>
    <name evidence="4" type="ORF">RRG08_060612</name>
</gene>
<feature type="transmembrane region" description="Helical" evidence="1">
    <location>
        <begin position="153"/>
        <end position="173"/>
    </location>
</feature>
<evidence type="ECO:0000313" key="4">
    <source>
        <dbReference type="EMBL" id="KAK3761878.1"/>
    </source>
</evidence>
<evidence type="ECO:0000259" key="3">
    <source>
        <dbReference type="PROSITE" id="PS50041"/>
    </source>
</evidence>
<accession>A0AAE1DA06</accession>
<evidence type="ECO:0000256" key="1">
    <source>
        <dbReference type="SAM" id="Phobius"/>
    </source>
</evidence>
<dbReference type="Proteomes" id="UP001283361">
    <property type="component" value="Unassembled WGS sequence"/>
</dbReference>
<comment type="caution">
    <text evidence="4">The sequence shown here is derived from an EMBL/GenBank/DDBJ whole genome shotgun (WGS) entry which is preliminary data.</text>
</comment>
<sequence>MSTCGFMFLLLPWLFTDIVFCNRFNLHHQELASWTEAKRICEGHGHILAKVDSAHDQELVEKIAPYAQGFFWIGLYGNVTTRQFTWTDSTLVDYSSWATGFPGLHEGVTCTRIRDFDFRWETSDCTARLNFMCEDPNHKTSYVVTTATKLQGIFLGLGVIGGLLLVSCLLLQLPCCRTGVTEKISRIGFGTKDADKKLMVAHS</sequence>
<organism evidence="4 5">
    <name type="scientific">Elysia crispata</name>
    <name type="common">lettuce slug</name>
    <dbReference type="NCBI Taxonomy" id="231223"/>
    <lineage>
        <taxon>Eukaryota</taxon>
        <taxon>Metazoa</taxon>
        <taxon>Spiralia</taxon>
        <taxon>Lophotrochozoa</taxon>
        <taxon>Mollusca</taxon>
        <taxon>Gastropoda</taxon>
        <taxon>Heterobranchia</taxon>
        <taxon>Euthyneura</taxon>
        <taxon>Panpulmonata</taxon>
        <taxon>Sacoglossa</taxon>
        <taxon>Placobranchoidea</taxon>
        <taxon>Plakobranchidae</taxon>
        <taxon>Elysia</taxon>
    </lineage>
</organism>
<feature type="chain" id="PRO_5042265598" description="C-type lectin domain-containing protein" evidence="2">
    <location>
        <begin position="22"/>
        <end position="203"/>
    </location>
</feature>